<dbReference type="EMBL" id="JBHSDL010000005">
    <property type="protein sequence ID" value="MFC4373331.1"/>
    <property type="molecule type" value="Genomic_DNA"/>
</dbReference>
<accession>A0ABV8VDM7</accession>
<name>A0ABV8VDM7_9NOCA</name>
<evidence type="ECO:0000313" key="2">
    <source>
        <dbReference type="Proteomes" id="UP001595844"/>
    </source>
</evidence>
<organism evidence="1 2">
    <name type="scientific">Nocardia halotolerans</name>
    <dbReference type="NCBI Taxonomy" id="1755878"/>
    <lineage>
        <taxon>Bacteria</taxon>
        <taxon>Bacillati</taxon>
        <taxon>Actinomycetota</taxon>
        <taxon>Actinomycetes</taxon>
        <taxon>Mycobacteriales</taxon>
        <taxon>Nocardiaceae</taxon>
        <taxon>Nocardia</taxon>
    </lineage>
</organism>
<evidence type="ECO:0008006" key="3">
    <source>
        <dbReference type="Google" id="ProtNLM"/>
    </source>
</evidence>
<gene>
    <name evidence="1" type="ORF">ACFO5K_04380</name>
</gene>
<dbReference type="Proteomes" id="UP001595844">
    <property type="component" value="Unassembled WGS sequence"/>
</dbReference>
<sequence length="77" mass="8773">MDDGHEPYVPTVRESATSRPEYQLHYRDPQTGEEHTVGTDSVSVWNERKQLTDAGYQVAVARRQVTISAWEIVERAA</sequence>
<reference evidence="2" key="1">
    <citation type="journal article" date="2019" name="Int. J. Syst. Evol. Microbiol.">
        <title>The Global Catalogue of Microorganisms (GCM) 10K type strain sequencing project: providing services to taxonomists for standard genome sequencing and annotation.</title>
        <authorList>
            <consortium name="The Broad Institute Genomics Platform"/>
            <consortium name="The Broad Institute Genome Sequencing Center for Infectious Disease"/>
            <person name="Wu L."/>
            <person name="Ma J."/>
        </authorList>
    </citation>
    <scope>NUCLEOTIDE SEQUENCE [LARGE SCALE GENOMIC DNA]</scope>
    <source>
        <strain evidence="2">IBRC-M 10490</strain>
    </source>
</reference>
<proteinExistence type="predicted"/>
<comment type="caution">
    <text evidence="1">The sequence shown here is derived from an EMBL/GenBank/DDBJ whole genome shotgun (WGS) entry which is preliminary data.</text>
</comment>
<dbReference type="RefSeq" id="WP_378555994.1">
    <property type="nucleotide sequence ID" value="NZ_JBHSDL010000005.1"/>
</dbReference>
<protein>
    <recommendedName>
        <fullName evidence="3">YD repeat-containing protein</fullName>
    </recommendedName>
</protein>
<keyword evidence="2" id="KW-1185">Reference proteome</keyword>
<evidence type="ECO:0000313" key="1">
    <source>
        <dbReference type="EMBL" id="MFC4373331.1"/>
    </source>
</evidence>